<proteinExistence type="predicted"/>
<organism evidence="3 4">
    <name type="scientific">Amycolatopsis magusensis</name>
    <dbReference type="NCBI Taxonomy" id="882444"/>
    <lineage>
        <taxon>Bacteria</taxon>
        <taxon>Bacillati</taxon>
        <taxon>Actinomycetota</taxon>
        <taxon>Actinomycetes</taxon>
        <taxon>Pseudonocardiales</taxon>
        <taxon>Pseudonocardiaceae</taxon>
        <taxon>Amycolatopsis</taxon>
    </lineage>
</organism>
<evidence type="ECO:0000259" key="2">
    <source>
        <dbReference type="Pfam" id="PF00266"/>
    </source>
</evidence>
<dbReference type="InterPro" id="IPR015424">
    <property type="entry name" value="PyrdxlP-dep_Trfase"/>
</dbReference>
<dbReference type="InterPro" id="IPR000192">
    <property type="entry name" value="Aminotrans_V_dom"/>
</dbReference>
<protein>
    <submittedName>
        <fullName evidence="3">Selenocysteine lyase/cysteine desulfurase</fullName>
    </submittedName>
</protein>
<dbReference type="Gene3D" id="3.90.1150.10">
    <property type="entry name" value="Aspartate Aminotransferase, domain 1"/>
    <property type="match status" value="1"/>
</dbReference>
<comment type="caution">
    <text evidence="3">The sequence shown here is derived from an EMBL/GenBank/DDBJ whole genome shotgun (WGS) entry which is preliminary data.</text>
</comment>
<keyword evidence="3" id="KW-0456">Lyase</keyword>
<accession>A0ABS4PSS9</accession>
<gene>
    <name evidence="3" type="ORF">JOM49_003440</name>
</gene>
<evidence type="ECO:0000313" key="3">
    <source>
        <dbReference type="EMBL" id="MBP2181914.1"/>
    </source>
</evidence>
<name>A0ABS4PSS9_9PSEU</name>
<dbReference type="InterPro" id="IPR015421">
    <property type="entry name" value="PyrdxlP-dep_Trfase_major"/>
</dbReference>
<dbReference type="Gene3D" id="3.40.640.10">
    <property type="entry name" value="Type I PLP-dependent aspartate aminotransferase-like (Major domain)"/>
    <property type="match status" value="1"/>
</dbReference>
<evidence type="ECO:0000313" key="4">
    <source>
        <dbReference type="Proteomes" id="UP000741013"/>
    </source>
</evidence>
<reference evidence="3 4" key="1">
    <citation type="submission" date="2021-03" db="EMBL/GenBank/DDBJ databases">
        <title>Sequencing the genomes of 1000 actinobacteria strains.</title>
        <authorList>
            <person name="Klenk H.-P."/>
        </authorList>
    </citation>
    <scope>NUCLEOTIDE SEQUENCE [LARGE SCALE GENOMIC DNA]</scope>
    <source>
        <strain evidence="3 4">DSM 45510</strain>
    </source>
</reference>
<sequence length="350" mass="36749">MRSAFGERFEVPPGYLNTPSIGVPPASAADAVAEAVARWRRGADRPPDFDAVVAASRAGFAQLIGVGAERVGSGATVSQLISMVAAGLPDGAKVLVAEGDFTSVTFPFAACARRGVTITEAPLAELADHAEGHDLVAVSVVQSADGRYADLDALRATGVPVLLDATQAIGWQPLDLGWADWVVSACYKFLLAPRGAAWIAVHPRAMERTVPVGANWYAGENPWDTVYGLPMRLADGPRSFDLSPTWLSHVGAAITLPYLASLDLAQVRAHCVKLADSVLTGLGLPGRGSAIISLPQPDAPERLTEAGVVCSKRAGRTRLGFHLYNSAEDCDLVLTALRGQEARSSDHPSP</sequence>
<dbReference type="PANTHER" id="PTHR43586">
    <property type="entry name" value="CYSTEINE DESULFURASE"/>
    <property type="match status" value="1"/>
</dbReference>
<dbReference type="GO" id="GO:0016829">
    <property type="term" value="F:lyase activity"/>
    <property type="evidence" value="ECO:0007669"/>
    <property type="project" value="UniProtKB-KW"/>
</dbReference>
<keyword evidence="1" id="KW-0045">Antibiotic biosynthesis</keyword>
<evidence type="ECO:0000256" key="1">
    <source>
        <dbReference type="ARBA" id="ARBA00023194"/>
    </source>
</evidence>
<feature type="domain" description="Aminotransferase class V" evidence="2">
    <location>
        <begin position="49"/>
        <end position="282"/>
    </location>
</feature>
<dbReference type="Pfam" id="PF00266">
    <property type="entry name" value="Aminotran_5"/>
    <property type="match status" value="1"/>
</dbReference>
<keyword evidence="4" id="KW-1185">Reference proteome</keyword>
<dbReference type="PANTHER" id="PTHR43586:SF21">
    <property type="entry name" value="PYRIDOXAL PHOSPHATE (PLP)-DEPENDENT ASPARTATE AMINOTRANSFERASE SUPERFAMILY"/>
    <property type="match status" value="1"/>
</dbReference>
<dbReference type="Proteomes" id="UP000741013">
    <property type="component" value="Unassembled WGS sequence"/>
</dbReference>
<dbReference type="RefSeq" id="WP_209665276.1">
    <property type="nucleotide sequence ID" value="NZ_JAGGMS010000001.1"/>
</dbReference>
<dbReference type="InterPro" id="IPR015422">
    <property type="entry name" value="PyrdxlP-dep_Trfase_small"/>
</dbReference>
<dbReference type="SUPFAM" id="SSF53383">
    <property type="entry name" value="PLP-dependent transferases"/>
    <property type="match status" value="1"/>
</dbReference>
<dbReference type="EMBL" id="JAGGMS010000001">
    <property type="protein sequence ID" value="MBP2181914.1"/>
    <property type="molecule type" value="Genomic_DNA"/>
</dbReference>